<proteinExistence type="predicted"/>
<evidence type="ECO:0000313" key="1">
    <source>
        <dbReference type="EMBL" id="QHS77898.1"/>
    </source>
</evidence>
<protein>
    <submittedName>
        <fullName evidence="1">Uncharacterized protein</fullName>
    </submittedName>
</protein>
<sequence length="128" mass="15497">MEIYYFEKILIFFSSSIEITKIIYNYEIIFNDLKNYDFSENLVYNSITIFDGIFKSNARHKFADIIVYDLKINNLIKNHDINIFDKLFELRTEFDSVTIPITYFNYKIILKETLKTFEEFLVQLKKLI</sequence>
<name>A0A6C0ADV2_9ZZZZ</name>
<organism evidence="1">
    <name type="scientific">viral metagenome</name>
    <dbReference type="NCBI Taxonomy" id="1070528"/>
    <lineage>
        <taxon>unclassified sequences</taxon>
        <taxon>metagenomes</taxon>
        <taxon>organismal metagenomes</taxon>
    </lineage>
</organism>
<accession>A0A6C0ADV2</accession>
<dbReference type="EMBL" id="MN740593">
    <property type="protein sequence ID" value="QHS77898.1"/>
    <property type="molecule type" value="Genomic_DNA"/>
</dbReference>
<reference evidence="1" key="1">
    <citation type="journal article" date="2020" name="Nature">
        <title>Giant virus diversity and host interactions through global metagenomics.</title>
        <authorList>
            <person name="Schulz F."/>
            <person name="Roux S."/>
            <person name="Paez-Espino D."/>
            <person name="Jungbluth S."/>
            <person name="Walsh D.A."/>
            <person name="Denef V.J."/>
            <person name="McMahon K.D."/>
            <person name="Konstantinidis K.T."/>
            <person name="Eloe-Fadrosh E.A."/>
            <person name="Kyrpides N.C."/>
            <person name="Woyke T."/>
        </authorList>
    </citation>
    <scope>NUCLEOTIDE SEQUENCE</scope>
    <source>
        <strain evidence="1">GVMAG-S-1021933-23</strain>
    </source>
</reference>
<dbReference type="AlphaFoldDB" id="A0A6C0ADV2"/>